<dbReference type="AlphaFoldDB" id="A0A5E4AEI0"/>
<feature type="transmembrane region" description="Helical" evidence="1">
    <location>
        <begin position="20"/>
        <end position="41"/>
    </location>
</feature>
<comment type="caution">
    <text evidence="2">The sequence shown here is derived from an EMBL/GenBank/DDBJ whole genome shotgun (WGS) entry which is preliminary data.</text>
</comment>
<keyword evidence="1" id="KW-0812">Transmembrane</keyword>
<dbReference type="Proteomes" id="UP000335636">
    <property type="component" value="Unassembled WGS sequence"/>
</dbReference>
<feature type="non-terminal residue" evidence="2">
    <location>
        <position position="1"/>
    </location>
</feature>
<gene>
    <name evidence="2" type="ORF">MONAX_5E030362</name>
</gene>
<evidence type="ECO:0000313" key="2">
    <source>
        <dbReference type="EMBL" id="VTJ55229.1"/>
    </source>
</evidence>
<accession>A0A5E4AEI0</accession>
<reference evidence="2" key="1">
    <citation type="submission" date="2019-04" db="EMBL/GenBank/DDBJ databases">
        <authorList>
            <person name="Alioto T."/>
            <person name="Alioto T."/>
        </authorList>
    </citation>
    <scope>NUCLEOTIDE SEQUENCE [LARGE SCALE GENOMIC DNA]</scope>
</reference>
<organism evidence="2 3">
    <name type="scientific">Marmota monax</name>
    <name type="common">Woodchuck</name>
    <dbReference type="NCBI Taxonomy" id="9995"/>
    <lineage>
        <taxon>Eukaryota</taxon>
        <taxon>Metazoa</taxon>
        <taxon>Chordata</taxon>
        <taxon>Craniata</taxon>
        <taxon>Vertebrata</taxon>
        <taxon>Euteleostomi</taxon>
        <taxon>Mammalia</taxon>
        <taxon>Eutheria</taxon>
        <taxon>Euarchontoglires</taxon>
        <taxon>Glires</taxon>
        <taxon>Rodentia</taxon>
        <taxon>Sciuromorpha</taxon>
        <taxon>Sciuridae</taxon>
        <taxon>Xerinae</taxon>
        <taxon>Marmotini</taxon>
        <taxon>Marmota</taxon>
    </lineage>
</organism>
<evidence type="ECO:0000256" key="1">
    <source>
        <dbReference type="SAM" id="Phobius"/>
    </source>
</evidence>
<keyword evidence="3" id="KW-1185">Reference proteome</keyword>
<keyword evidence="1" id="KW-0472">Membrane</keyword>
<keyword evidence="1" id="KW-1133">Transmembrane helix</keyword>
<feature type="non-terminal residue" evidence="2">
    <location>
        <position position="55"/>
    </location>
</feature>
<proteinExistence type="predicted"/>
<dbReference type="EMBL" id="CABDUW010000048">
    <property type="protein sequence ID" value="VTJ55229.1"/>
    <property type="molecule type" value="Genomic_DNA"/>
</dbReference>
<evidence type="ECO:0000313" key="3">
    <source>
        <dbReference type="Proteomes" id="UP000335636"/>
    </source>
</evidence>
<name>A0A5E4AEI0_MARMO</name>
<sequence length="55" mass="6258">NSVKSPLKRSQVEKVTNMQILILLLLLFVISAVSCVGATIWNKMYLENIWYMGIS</sequence>
<protein>
    <submittedName>
        <fullName evidence="2">Uncharacterized protein</fullName>
    </submittedName>
</protein>